<proteinExistence type="predicted"/>
<name>A0A1Q9CGD7_SYMMI</name>
<protein>
    <recommendedName>
        <fullName evidence="2">Reverse transcriptase domain-containing protein</fullName>
    </recommendedName>
</protein>
<evidence type="ECO:0000313" key="4">
    <source>
        <dbReference type="Proteomes" id="UP000186817"/>
    </source>
</evidence>
<feature type="domain" description="Reverse transcriptase" evidence="2">
    <location>
        <begin position="828"/>
        <end position="963"/>
    </location>
</feature>
<dbReference type="Gene3D" id="3.10.10.10">
    <property type="entry name" value="HIV Type 1 Reverse Transcriptase, subunit A, domain 1"/>
    <property type="match status" value="1"/>
</dbReference>
<dbReference type="PANTHER" id="PTHR33050">
    <property type="entry name" value="REVERSE TRANSCRIPTASE DOMAIN-CONTAINING PROTEIN"/>
    <property type="match status" value="1"/>
</dbReference>
<feature type="region of interest" description="Disordered" evidence="1">
    <location>
        <begin position="1674"/>
        <end position="1749"/>
    </location>
</feature>
<dbReference type="InterPro" id="IPR000477">
    <property type="entry name" value="RT_dom"/>
</dbReference>
<feature type="compositionally biased region" description="Low complexity" evidence="1">
    <location>
        <begin position="1733"/>
        <end position="1744"/>
    </location>
</feature>
<keyword evidence="4" id="KW-1185">Reference proteome</keyword>
<dbReference type="OrthoDB" id="447610at2759"/>
<organism evidence="3 4">
    <name type="scientific">Symbiodinium microadriaticum</name>
    <name type="common">Dinoflagellate</name>
    <name type="synonym">Zooxanthella microadriatica</name>
    <dbReference type="NCBI Taxonomy" id="2951"/>
    <lineage>
        <taxon>Eukaryota</taxon>
        <taxon>Sar</taxon>
        <taxon>Alveolata</taxon>
        <taxon>Dinophyceae</taxon>
        <taxon>Suessiales</taxon>
        <taxon>Symbiodiniaceae</taxon>
        <taxon>Symbiodinium</taxon>
    </lineage>
</organism>
<feature type="compositionally biased region" description="Acidic residues" evidence="1">
    <location>
        <begin position="1692"/>
        <end position="1702"/>
    </location>
</feature>
<gene>
    <name evidence="3" type="ORF">AK812_SmicGene37412</name>
</gene>
<evidence type="ECO:0000256" key="1">
    <source>
        <dbReference type="SAM" id="MobiDB-lite"/>
    </source>
</evidence>
<dbReference type="Pfam" id="PF00078">
    <property type="entry name" value="RVT_1"/>
    <property type="match status" value="1"/>
</dbReference>
<dbReference type="InterPro" id="IPR052055">
    <property type="entry name" value="Hepadnavirus_pol/RT"/>
</dbReference>
<reference evidence="3 4" key="1">
    <citation type="submission" date="2016-02" db="EMBL/GenBank/DDBJ databases">
        <title>Genome analysis of coral dinoflagellate symbionts highlights evolutionary adaptations to a symbiotic lifestyle.</title>
        <authorList>
            <person name="Aranda M."/>
            <person name="Li Y."/>
            <person name="Liew Y.J."/>
            <person name="Baumgarten S."/>
            <person name="Simakov O."/>
            <person name="Wilson M."/>
            <person name="Piel J."/>
            <person name="Ashoor H."/>
            <person name="Bougouffa S."/>
            <person name="Bajic V.B."/>
            <person name="Ryu T."/>
            <person name="Ravasi T."/>
            <person name="Bayer T."/>
            <person name="Micklem G."/>
            <person name="Kim H."/>
            <person name="Bhak J."/>
            <person name="Lajeunesse T.C."/>
            <person name="Voolstra C.R."/>
        </authorList>
    </citation>
    <scope>NUCLEOTIDE SEQUENCE [LARGE SCALE GENOMIC DNA]</scope>
    <source>
        <strain evidence="3 4">CCMP2467</strain>
    </source>
</reference>
<dbReference type="InterPro" id="IPR043502">
    <property type="entry name" value="DNA/RNA_pol_sf"/>
</dbReference>
<dbReference type="Gene3D" id="3.30.70.270">
    <property type="match status" value="1"/>
</dbReference>
<sequence length="1783" mass="196811">MSFGESTAVFKARAKEIGISDESFAKLEKEGLTTMATFAFCCHFNPSAADEKPLTELVARVLEAEPSLKEMSCFRRLFAEAYATVASDIKAQVEATEDSSIKKLAPADRAERLREQQARLSGLDLKGNLEPGDSLIDRAVAIYESDRLQYIEWQHCVSRQHELLTGLKKDASLTLDGTGGLKISSKPNVVPCDVSSDMLVRYALVRRGLALEQANILDYKLHDELLEKYMFFRLTDPPPGYARVSLKQIEQADRQFILLMAEQTRNGIRVKAGGTRPCDDSFRRVFESTEFLSMLHPRPLAAGAANREAPTGDEPPLKRLRPPGRGQGRGRNGKGSSKGSQNARVPAELLAWGGVTAIRDNTKRTPSVHEGVAWQGFVLDCANQVLRFVLESRRVAMVFAAPPCGTCSAARHFRPGPPVLRTLAHPWGVPWASAKDFVKLKAANAIYKHLCAFIEDCESRSIPWCIENPTNSSFWSLPCLAFPLAHGFFANCQACAFGSNRDKKTSFLCSSSSINRMALLCPGCKSHEAWGANDAGGFATAEEAAYPKAMCQALCDVFELRSCENFVAEARRLYHPFDSLAQLPDYLIKSLFEQLTKSPAELCKLRLLRLQRWRKRATELAGAESDYQKEMPPSVRDILSSKRTALLEEMASEIQWPDKSLFSEMRQGFRLVGCLNPSGIFREGGYIASISEEDLMAQSGDIRAKLLSRVANDSADENSEELYATTLEEATAKGWLEGPFSPQQISERFGPWLPVRRFAVVQKGRLRPIDDFKENMLNQACSTSERIVLQALDHLLWSLTVLCHFYRCRGAVDFVLSSGERLTGHVHADWAKAGASLQVATLDLKSAYKQLPLSPKDFDKTVVTLKDPQTCEVRCFVMCTLPFGALASVYHFLRISLLLHAIGCSLGACWSAYFDDYPMASHSLVASSTAALVKGFLKLTGFAFADEKCTPFASEVEVLGVTLDVSETHEGVIAVKNKRSRCDELEALLDEAINNKAIVPCRMPSFIGKLQFADGQIWGRAGRMALRDLRSYGIASRAPVTLDSSGLQALQLLRQRLIHGKPRVLKASWRDKPVVLFTDGALEDDNVEHGPATVGAVMFLPDSERAYVFGCQVPNEVLAHWRSDGRHHVIGLIELYGAILALRHWRRHLEGQRVLLFIDNWPALDAIVKGDAAVPTWREVLMVLENPQEVEPCYLWVARVASSSNIADAPSRGSLKELAPWKLAIEHPKCPLSKGEDEAVIFVTLRPREFHLPRILRLIRPTGLLPPSFGADPGARHLSPDLGASQSAFLAAGLKPLSARDEYLKSKALDSHRKSALKKWVSLVSCEFNAWGVAKQALGPFNPHFATGGLVESVQDCLADKATSTIHQRVGPIFRYVHFWKLHNAVCLPVTEHQLYDYFKANPNAAPTSFRSLLIALSFAKHLLGLSIQGDALSSGRIIGLANAHYSNRCAVKRRPPLTVQQVIRLEGLVNTTTAKDSDRIAAGAFLVMVYGRLRFSDMQRSSGFTIDSVVHEGVEVGYLEARAERTKTSISLERKVRALPVAIPLKCVGPRPWVRVWMNLRVSQGLDDSFPVLPNPAAGGGWSKVPLKVDRGGAWLRALLPGSSEAASDVRIATHSCKATALSWLAKRGIASGPRRTLGYHIPRKDKSLIIYSRDSLAAPLRDLDRTLDEISTGTFKPDATRSGMIANFEDPGDPSGETEADAISSSSSEASDDEEEAPQSEEEAALDHIAGQWGPEPGQGPWARHKQTRFLHKVRDEEAQGSLDFEHLGLREGDLEKVFEE</sequence>
<accession>A0A1Q9CGD7</accession>
<dbReference type="SUPFAM" id="SSF56672">
    <property type="entry name" value="DNA/RNA polymerases"/>
    <property type="match status" value="1"/>
</dbReference>
<feature type="compositionally biased region" description="Acidic residues" evidence="1">
    <location>
        <begin position="1712"/>
        <end position="1726"/>
    </location>
</feature>
<dbReference type="EMBL" id="LSRX01001233">
    <property type="protein sequence ID" value="OLP81984.1"/>
    <property type="molecule type" value="Genomic_DNA"/>
</dbReference>
<dbReference type="InterPro" id="IPR043128">
    <property type="entry name" value="Rev_trsase/Diguanyl_cyclase"/>
</dbReference>
<dbReference type="PANTHER" id="PTHR33050:SF7">
    <property type="entry name" value="RIBONUCLEASE H"/>
    <property type="match status" value="1"/>
</dbReference>
<evidence type="ECO:0000313" key="3">
    <source>
        <dbReference type="EMBL" id="OLP81984.1"/>
    </source>
</evidence>
<comment type="caution">
    <text evidence="3">The sequence shown here is derived from an EMBL/GenBank/DDBJ whole genome shotgun (WGS) entry which is preliminary data.</text>
</comment>
<dbReference type="Proteomes" id="UP000186817">
    <property type="component" value="Unassembled WGS sequence"/>
</dbReference>
<feature type="region of interest" description="Disordered" evidence="1">
    <location>
        <begin position="303"/>
        <end position="343"/>
    </location>
</feature>
<evidence type="ECO:0000259" key="2">
    <source>
        <dbReference type="Pfam" id="PF00078"/>
    </source>
</evidence>